<gene>
    <name evidence="1" type="ORF">TPHV1_40185</name>
</gene>
<reference evidence="2" key="1">
    <citation type="submission" date="2015-01" db="EMBL/GenBank/DDBJ databases">
        <authorList>
            <person name="Manzoor Shahid"/>
            <person name="Zubair Saima"/>
        </authorList>
    </citation>
    <scope>NUCLEOTIDE SEQUENCE [LARGE SCALE GENOMIC DNA]</scope>
    <source>
        <strain evidence="2">V1</strain>
    </source>
</reference>
<organism evidence="1 2">
    <name type="scientific">Treponema phagedenis</name>
    <dbReference type="NCBI Taxonomy" id="162"/>
    <lineage>
        <taxon>Bacteria</taxon>
        <taxon>Pseudomonadati</taxon>
        <taxon>Spirochaetota</taxon>
        <taxon>Spirochaetia</taxon>
        <taxon>Spirochaetales</taxon>
        <taxon>Treponemataceae</taxon>
        <taxon>Treponema</taxon>
    </lineage>
</organism>
<dbReference type="EMBL" id="CDNC01000034">
    <property type="protein sequence ID" value="CEM62682.1"/>
    <property type="molecule type" value="Genomic_DNA"/>
</dbReference>
<proteinExistence type="predicted"/>
<evidence type="ECO:0000313" key="1">
    <source>
        <dbReference type="EMBL" id="CEM62682.1"/>
    </source>
</evidence>
<sequence>MQTDGIKIEYKSFTLINTFLRAFYLWKPPNHDLYLDDLSYHKITSLSRSF</sequence>
<keyword evidence="2" id="KW-1185">Reference proteome</keyword>
<evidence type="ECO:0000313" key="2">
    <source>
        <dbReference type="Proteomes" id="UP000042527"/>
    </source>
</evidence>
<dbReference type="Proteomes" id="UP000042527">
    <property type="component" value="Unassembled WGS sequence"/>
</dbReference>
<dbReference type="AlphaFoldDB" id="A0A0B7GYG9"/>
<name>A0A0B7GYG9_TREPH</name>
<protein>
    <submittedName>
        <fullName evidence="1">Uncharacterized protein</fullName>
    </submittedName>
</protein>
<accession>A0A0B7GYG9</accession>